<keyword evidence="4" id="KW-1185">Reference proteome</keyword>
<dbReference type="AlphaFoldDB" id="F2IW94"/>
<evidence type="ECO:0000313" key="3">
    <source>
        <dbReference type="EMBL" id="ADZ71478.1"/>
    </source>
</evidence>
<proteinExistence type="inferred from homology"/>
<name>F2IW94_POLGS</name>
<gene>
    <name evidence="3" type="ordered locus">SL003B_3056</name>
</gene>
<dbReference type="HOGENOM" id="CLU_163140_3_2_5"/>
<organism evidence="3 4">
    <name type="scientific">Polymorphum gilvum (strain LMG 25793 / CGMCC 1.9160 / SL003B-26A1)</name>
    <dbReference type="NCBI Taxonomy" id="991905"/>
    <lineage>
        <taxon>Bacteria</taxon>
        <taxon>Pseudomonadati</taxon>
        <taxon>Pseudomonadota</taxon>
        <taxon>Alphaproteobacteria</taxon>
        <taxon>Rhodobacterales</taxon>
        <taxon>Paracoccaceae</taxon>
        <taxon>Polymorphum</taxon>
    </lineage>
</organism>
<dbReference type="RefSeq" id="WP_013653790.1">
    <property type="nucleotide sequence ID" value="NC_015259.1"/>
</dbReference>
<protein>
    <recommendedName>
        <fullName evidence="2">Antitoxin</fullName>
    </recommendedName>
</protein>
<evidence type="ECO:0000256" key="2">
    <source>
        <dbReference type="RuleBase" id="RU362080"/>
    </source>
</evidence>
<dbReference type="Pfam" id="PF02604">
    <property type="entry name" value="PhdYeFM_antitox"/>
    <property type="match status" value="1"/>
</dbReference>
<reference evidence="3 4" key="1">
    <citation type="journal article" date="2011" name="J. Bacteriol.">
        <title>Complete genome sequence of Polymorphum gilvum SL003B-26A1T, a crude oil-degrading bacterium from oil-polluted saline soil.</title>
        <authorList>
            <person name="Li S.G."/>
            <person name="Tang Y.Q."/>
            <person name="Nie Y."/>
            <person name="Cai M."/>
            <person name="Wu X.L."/>
        </authorList>
    </citation>
    <scope>NUCLEOTIDE SEQUENCE [LARGE SCALE GENOMIC DNA]</scope>
    <source>
        <strain evidence="4">LMG 25793 / CGMCC 1.9160 / SL003B-26A1</strain>
    </source>
</reference>
<dbReference type="PANTHER" id="PTHR35377">
    <property type="entry name" value="ANTITOXIN VAPB49-RELATED-RELATED"/>
    <property type="match status" value="1"/>
</dbReference>
<dbReference type="STRING" id="991905.SL003B_3056"/>
<dbReference type="EMBL" id="CP002568">
    <property type="protein sequence ID" value="ADZ71478.1"/>
    <property type="molecule type" value="Genomic_DNA"/>
</dbReference>
<dbReference type="InterPro" id="IPR006442">
    <property type="entry name" value="Antitoxin_Phd/YefM"/>
</dbReference>
<comment type="similarity">
    <text evidence="1 2">Belongs to the phD/YefM antitoxin family.</text>
</comment>
<accession>F2IW94</accession>
<dbReference type="InterPro" id="IPR036165">
    <property type="entry name" value="YefM-like_sf"/>
</dbReference>
<dbReference type="Proteomes" id="UP000008130">
    <property type="component" value="Chromosome"/>
</dbReference>
<dbReference type="InterPro" id="IPR051416">
    <property type="entry name" value="phD-YefM_TA_antitoxins"/>
</dbReference>
<evidence type="ECO:0000313" key="4">
    <source>
        <dbReference type="Proteomes" id="UP000008130"/>
    </source>
</evidence>
<evidence type="ECO:0000256" key="1">
    <source>
        <dbReference type="ARBA" id="ARBA00009981"/>
    </source>
</evidence>
<dbReference type="Gene3D" id="3.40.1620.10">
    <property type="entry name" value="YefM-like domain"/>
    <property type="match status" value="1"/>
</dbReference>
<dbReference type="SUPFAM" id="SSF143120">
    <property type="entry name" value="YefM-like"/>
    <property type="match status" value="1"/>
</dbReference>
<dbReference type="eggNOG" id="COG4118">
    <property type="taxonomic scope" value="Bacteria"/>
</dbReference>
<dbReference type="KEGG" id="pgv:SL003B_3056"/>
<dbReference type="NCBIfam" id="TIGR01552">
    <property type="entry name" value="phd_fam"/>
    <property type="match status" value="1"/>
</dbReference>
<comment type="function">
    <text evidence="2">Antitoxin component of a type II toxin-antitoxin (TA) system.</text>
</comment>
<sequence>MNEHSRPEKASKDGITVSVAEAKARFSELLKRAAAGEEIHVTRHGKPYVRLGPETEDKPKRRRIGAFAQVPLRMSDDFDVLGLEWTEYLK</sequence>